<dbReference type="KEGG" id="ruv:EC9_18750"/>
<dbReference type="CDD" id="cd09895">
    <property type="entry name" value="NGN_SP_UpxY"/>
    <property type="match status" value="1"/>
</dbReference>
<evidence type="ECO:0000259" key="4">
    <source>
        <dbReference type="SMART" id="SM00739"/>
    </source>
</evidence>
<dbReference type="Gene3D" id="3.30.70.940">
    <property type="entry name" value="NusG, N-terminal domain"/>
    <property type="match status" value="1"/>
</dbReference>
<keyword evidence="2" id="KW-0805">Transcription regulation</keyword>
<dbReference type="GO" id="GO:0031564">
    <property type="term" value="P:transcription antitermination"/>
    <property type="evidence" value="ECO:0007669"/>
    <property type="project" value="UniProtKB-KW"/>
</dbReference>
<dbReference type="InterPro" id="IPR043425">
    <property type="entry name" value="NusG-like"/>
</dbReference>
<dbReference type="SUPFAM" id="SSF82679">
    <property type="entry name" value="N-utilization substance G protein NusG, N-terminal domain"/>
    <property type="match status" value="1"/>
</dbReference>
<dbReference type="InterPro" id="IPR008991">
    <property type="entry name" value="Translation_prot_SH3-like_sf"/>
</dbReference>
<keyword evidence="3" id="KW-0804">Transcription</keyword>
<evidence type="ECO:0000256" key="2">
    <source>
        <dbReference type="ARBA" id="ARBA00023015"/>
    </source>
</evidence>
<keyword evidence="6" id="KW-1185">Reference proteome</keyword>
<evidence type="ECO:0000256" key="3">
    <source>
        <dbReference type="ARBA" id="ARBA00023163"/>
    </source>
</evidence>
<dbReference type="GO" id="GO:0005829">
    <property type="term" value="C:cytosol"/>
    <property type="evidence" value="ECO:0007669"/>
    <property type="project" value="TreeGrafter"/>
</dbReference>
<dbReference type="OrthoDB" id="275381at2"/>
<feature type="domain" description="KOW" evidence="4">
    <location>
        <begin position="130"/>
        <end position="157"/>
    </location>
</feature>
<dbReference type="InterPro" id="IPR006645">
    <property type="entry name" value="NGN-like_dom"/>
</dbReference>
<dbReference type="PANTHER" id="PTHR30265">
    <property type="entry name" value="RHO-INTERACTING TRANSCRIPTION TERMINATION FACTOR NUSG"/>
    <property type="match status" value="1"/>
</dbReference>
<dbReference type="InterPro" id="IPR036735">
    <property type="entry name" value="NGN_dom_sf"/>
</dbReference>
<proteinExistence type="predicted"/>
<dbReference type="InterPro" id="IPR005824">
    <property type="entry name" value="KOW"/>
</dbReference>
<reference evidence="5 6" key="1">
    <citation type="submission" date="2019-02" db="EMBL/GenBank/DDBJ databases">
        <title>Deep-cultivation of Planctomycetes and their phenomic and genomic characterization uncovers novel biology.</title>
        <authorList>
            <person name="Wiegand S."/>
            <person name="Jogler M."/>
            <person name="Boedeker C."/>
            <person name="Pinto D."/>
            <person name="Vollmers J."/>
            <person name="Rivas-Marin E."/>
            <person name="Kohn T."/>
            <person name="Peeters S.H."/>
            <person name="Heuer A."/>
            <person name="Rast P."/>
            <person name="Oberbeckmann S."/>
            <person name="Bunk B."/>
            <person name="Jeske O."/>
            <person name="Meyerdierks A."/>
            <person name="Storesund J.E."/>
            <person name="Kallscheuer N."/>
            <person name="Luecker S."/>
            <person name="Lage O.M."/>
            <person name="Pohl T."/>
            <person name="Merkel B.J."/>
            <person name="Hornburger P."/>
            <person name="Mueller R.-W."/>
            <person name="Bruemmer F."/>
            <person name="Labrenz M."/>
            <person name="Spormann A.M."/>
            <person name="Op den Camp H."/>
            <person name="Overmann J."/>
            <person name="Amann R."/>
            <person name="Jetten M.S.M."/>
            <person name="Mascher T."/>
            <person name="Medema M.H."/>
            <person name="Devos D.P."/>
            <person name="Kaster A.-K."/>
            <person name="Ovreas L."/>
            <person name="Rohde M."/>
            <person name="Galperin M.Y."/>
            <person name="Jogler C."/>
        </authorList>
    </citation>
    <scope>NUCLEOTIDE SEQUENCE [LARGE SCALE GENOMIC DNA]</scope>
    <source>
        <strain evidence="5 6">EC9</strain>
    </source>
</reference>
<sequence>MPILGEEPDIFPETILELPEEPDTQWWALYTRSRQEKQLMRKLRELQIGHYSPVIGRRYKSPAGRIRTSFLPLFANYVFVRGTGEARYEAVSTGCVSRCIDIADPLQLVTDLQQIRSLIETGAALAPEERLEPGDLVRVKSGPFAGFEGTIVQRDGQRRLIVSVRFMNQGASAALDDCQLEFLGKPTPAE</sequence>
<organism evidence="5 6">
    <name type="scientific">Rosistilla ulvae</name>
    <dbReference type="NCBI Taxonomy" id="1930277"/>
    <lineage>
        <taxon>Bacteria</taxon>
        <taxon>Pseudomonadati</taxon>
        <taxon>Planctomycetota</taxon>
        <taxon>Planctomycetia</taxon>
        <taxon>Pirellulales</taxon>
        <taxon>Pirellulaceae</taxon>
        <taxon>Rosistilla</taxon>
    </lineage>
</organism>
<dbReference type="SMART" id="SM00739">
    <property type="entry name" value="KOW"/>
    <property type="match status" value="1"/>
</dbReference>
<evidence type="ECO:0000313" key="6">
    <source>
        <dbReference type="Proteomes" id="UP000319557"/>
    </source>
</evidence>
<dbReference type="CDD" id="cd06091">
    <property type="entry name" value="KOW_NusG"/>
    <property type="match status" value="1"/>
</dbReference>
<dbReference type="Pfam" id="PF02357">
    <property type="entry name" value="NusG"/>
    <property type="match status" value="1"/>
</dbReference>
<evidence type="ECO:0000256" key="1">
    <source>
        <dbReference type="ARBA" id="ARBA00022814"/>
    </source>
</evidence>
<gene>
    <name evidence="5" type="ORF">EC9_18750</name>
</gene>
<dbReference type="SUPFAM" id="SSF50104">
    <property type="entry name" value="Translation proteins SH3-like domain"/>
    <property type="match status" value="1"/>
</dbReference>
<dbReference type="GO" id="GO:0006354">
    <property type="term" value="P:DNA-templated transcription elongation"/>
    <property type="evidence" value="ECO:0007669"/>
    <property type="project" value="InterPro"/>
</dbReference>
<dbReference type="RefSeq" id="WP_145344228.1">
    <property type="nucleotide sequence ID" value="NZ_CP036261.1"/>
</dbReference>
<dbReference type="PANTHER" id="PTHR30265:SF2">
    <property type="entry name" value="TRANSCRIPTION TERMINATION_ANTITERMINATION PROTEIN NUSG"/>
    <property type="match status" value="1"/>
</dbReference>
<accession>A0A517LYI6</accession>
<name>A0A517LYI6_9BACT</name>
<keyword evidence="1" id="KW-0889">Transcription antitermination</keyword>
<protein>
    <recommendedName>
        <fullName evidence="4">KOW domain-containing protein</fullName>
    </recommendedName>
</protein>
<evidence type="ECO:0000313" key="5">
    <source>
        <dbReference type="EMBL" id="QDS87696.1"/>
    </source>
</evidence>
<dbReference type="EMBL" id="CP036261">
    <property type="protein sequence ID" value="QDS87696.1"/>
    <property type="molecule type" value="Genomic_DNA"/>
</dbReference>
<dbReference type="AlphaFoldDB" id="A0A517LYI6"/>
<dbReference type="Proteomes" id="UP000319557">
    <property type="component" value="Chromosome"/>
</dbReference>
<dbReference type="Pfam" id="PF00467">
    <property type="entry name" value="KOW"/>
    <property type="match status" value="1"/>
</dbReference>